<accession>A0A8H4VIS8</accession>
<keyword evidence="2" id="KW-1185">Reference proteome</keyword>
<sequence length="501" mass="56545">MPHRVATYRRYKISDDVLILILLKLDPIPLSRVCQAFQRAYFLVMKFQPLRYVFELSCFGMKDGPAPHTLRPSFTRLQLLMAYEAEWPRLNWSNEQKVKVPATSAHIDISGGFLYYTGDQSINLLELPSCRTGRPPSHTRHLKFNTAPQADSVAIDASQSLIITGQTAMAQNGQIALRLKIRNLWSFEKHPNTPAPYFDCETQASLPVANMFIAVSGNRIVTSLNFVDGLARHLILDWHTFRATWFDDLDVSLLNSNRLLGVKRSQAKLSLVLYNVSDISHIMVEREYELPPIWMRSNMKFGQNSAPKNDVSIPPTALFYPDPEARMMLLSASQTGAPTHWLLISETFFRATAHSDRRLVPWTFWSQFCLIKEFPIGSFVGTPQVVGSHITYLEKDIRGGRGGVERSRLGLLDFASHNTGTVPLSKSWTMIGKMAPITPKENFREFPSATTNGLPVKKICATEDNIIVILEKHGDIQPVNVLTFGVPVPRSTHNGHHPHQF</sequence>
<comment type="caution">
    <text evidence="1">The sequence shown here is derived from an EMBL/GenBank/DDBJ whole genome shotgun (WGS) entry which is preliminary data.</text>
</comment>
<reference evidence="1 2" key="1">
    <citation type="submission" date="2019-12" db="EMBL/GenBank/DDBJ databases">
        <authorList>
            <person name="Floudas D."/>
            <person name="Bentzer J."/>
            <person name="Ahren D."/>
            <person name="Johansson T."/>
            <person name="Persson P."/>
            <person name="Tunlid A."/>
        </authorList>
    </citation>
    <scope>NUCLEOTIDE SEQUENCE [LARGE SCALE GENOMIC DNA]</scope>
    <source>
        <strain evidence="1 2">CBS 102.39</strain>
    </source>
</reference>
<dbReference type="AlphaFoldDB" id="A0A8H4VIS8"/>
<proteinExistence type="predicted"/>
<evidence type="ECO:0000313" key="1">
    <source>
        <dbReference type="EMBL" id="KAF4611232.1"/>
    </source>
</evidence>
<evidence type="ECO:0008006" key="3">
    <source>
        <dbReference type="Google" id="ProtNLM"/>
    </source>
</evidence>
<protein>
    <recommendedName>
        <fullName evidence="3">F-box domain-containing protein</fullName>
    </recommendedName>
</protein>
<name>A0A8H4VIS8_9AGAR</name>
<dbReference type="EMBL" id="JAACJL010000058">
    <property type="protein sequence ID" value="KAF4611232.1"/>
    <property type="molecule type" value="Genomic_DNA"/>
</dbReference>
<dbReference type="Proteomes" id="UP000521872">
    <property type="component" value="Unassembled WGS sequence"/>
</dbReference>
<organism evidence="1 2">
    <name type="scientific">Agrocybe pediades</name>
    <dbReference type="NCBI Taxonomy" id="84607"/>
    <lineage>
        <taxon>Eukaryota</taxon>
        <taxon>Fungi</taxon>
        <taxon>Dikarya</taxon>
        <taxon>Basidiomycota</taxon>
        <taxon>Agaricomycotina</taxon>
        <taxon>Agaricomycetes</taxon>
        <taxon>Agaricomycetidae</taxon>
        <taxon>Agaricales</taxon>
        <taxon>Agaricineae</taxon>
        <taxon>Strophariaceae</taxon>
        <taxon>Agrocybe</taxon>
    </lineage>
</organism>
<gene>
    <name evidence="1" type="ORF">D9613_006999</name>
</gene>
<evidence type="ECO:0000313" key="2">
    <source>
        <dbReference type="Proteomes" id="UP000521872"/>
    </source>
</evidence>